<evidence type="ECO:0000256" key="1">
    <source>
        <dbReference type="PROSITE-ProRule" id="PRU00042"/>
    </source>
</evidence>
<dbReference type="Gene3D" id="3.30.160.60">
    <property type="entry name" value="Classic Zinc Finger"/>
    <property type="match status" value="1"/>
</dbReference>
<feature type="region of interest" description="Disordered" evidence="2">
    <location>
        <begin position="303"/>
        <end position="322"/>
    </location>
</feature>
<sequence length="322" mass="36984">MPQSLADDYIEHIYVMGASPAPSLQEVLKFQDPSSALRQLQEILEGTYKARAGSGLDGFVSGRDYTFTARCEAGGADAQLDLLEAQLEIGDPQYRLDGLLELPGEWAGSELGPSSPRFLQAQDEVEEEEEDERASRSLPTPGASLVEQLQMDQPLMQVIANKHKRGYYRCTHCPQTFSNIFDYAAHMDEFDIKREFKCPFALCPWKILGLPRRPDLRRHCAIQHKHELPDDLKQTLNLNDETYPALKCPHQYCDKVFHRRDAYNRHISIVHEKLGSRFNKRLFQILAECPYDKETDRHAFVKSRMRSRKTNCNNRKTTTPQQ</sequence>
<name>A0A7G3ZI59_9SACH</name>
<dbReference type="OrthoDB" id="6910977at2759"/>
<dbReference type="RefSeq" id="XP_037139869.1">
    <property type="nucleotide sequence ID" value="XM_037283973.1"/>
</dbReference>
<evidence type="ECO:0000313" key="5">
    <source>
        <dbReference type="Proteomes" id="UP000515788"/>
    </source>
</evidence>
<dbReference type="KEGG" id="tgb:HG536_0E01060"/>
<feature type="compositionally biased region" description="Acidic residues" evidence="2">
    <location>
        <begin position="123"/>
        <end position="132"/>
    </location>
</feature>
<feature type="domain" description="C2H2-type" evidence="3">
    <location>
        <begin position="246"/>
        <end position="271"/>
    </location>
</feature>
<dbReference type="PROSITE" id="PS50157">
    <property type="entry name" value="ZINC_FINGER_C2H2_2"/>
    <property type="match status" value="1"/>
</dbReference>
<dbReference type="AlphaFoldDB" id="A0A7G3ZI59"/>
<organism evidence="4 5">
    <name type="scientific">Torulaspora globosa</name>
    <dbReference type="NCBI Taxonomy" id="48254"/>
    <lineage>
        <taxon>Eukaryota</taxon>
        <taxon>Fungi</taxon>
        <taxon>Dikarya</taxon>
        <taxon>Ascomycota</taxon>
        <taxon>Saccharomycotina</taxon>
        <taxon>Saccharomycetes</taxon>
        <taxon>Saccharomycetales</taxon>
        <taxon>Saccharomycetaceae</taxon>
        <taxon>Torulaspora</taxon>
    </lineage>
</organism>
<keyword evidence="1" id="KW-0862">Zinc</keyword>
<keyword evidence="1" id="KW-0863">Zinc-finger</keyword>
<evidence type="ECO:0000256" key="2">
    <source>
        <dbReference type="SAM" id="MobiDB-lite"/>
    </source>
</evidence>
<dbReference type="Pfam" id="PF00096">
    <property type="entry name" value="zf-C2H2"/>
    <property type="match status" value="2"/>
</dbReference>
<dbReference type="Proteomes" id="UP000515788">
    <property type="component" value="Chromosome 5"/>
</dbReference>
<keyword evidence="1" id="KW-0479">Metal-binding</keyword>
<dbReference type="InterPro" id="IPR013087">
    <property type="entry name" value="Znf_C2H2_type"/>
</dbReference>
<dbReference type="EMBL" id="CP059250">
    <property type="protein sequence ID" value="QLL33195.1"/>
    <property type="molecule type" value="Genomic_DNA"/>
</dbReference>
<proteinExistence type="predicted"/>
<gene>
    <name evidence="4" type="ORF">HG536_0E01060</name>
</gene>
<reference evidence="4 5" key="1">
    <citation type="submission" date="2020-06" db="EMBL/GenBank/DDBJ databases">
        <title>The yeast mating-type switching endonuclease HO is a domesticated member of an unorthodox homing genetic element family.</title>
        <authorList>
            <person name="Coughlan A.Y."/>
            <person name="Lombardi L."/>
            <person name="Braun-Galleani S."/>
            <person name="Martos A.R."/>
            <person name="Galeote V."/>
            <person name="Bigey F."/>
            <person name="Dequin S."/>
            <person name="Byrne K.P."/>
            <person name="Wolfe K.H."/>
        </authorList>
    </citation>
    <scope>NUCLEOTIDE SEQUENCE [LARGE SCALE GENOMIC DNA]</scope>
    <source>
        <strain evidence="4 5">CBS764</strain>
    </source>
</reference>
<feature type="region of interest" description="Disordered" evidence="2">
    <location>
        <begin position="121"/>
        <end position="141"/>
    </location>
</feature>
<protein>
    <recommendedName>
        <fullName evidence="3">C2H2-type domain-containing protein</fullName>
    </recommendedName>
</protein>
<dbReference type="GO" id="GO:0008270">
    <property type="term" value="F:zinc ion binding"/>
    <property type="evidence" value="ECO:0007669"/>
    <property type="project" value="UniProtKB-KW"/>
</dbReference>
<evidence type="ECO:0000313" key="4">
    <source>
        <dbReference type="EMBL" id="QLL33195.1"/>
    </source>
</evidence>
<evidence type="ECO:0000259" key="3">
    <source>
        <dbReference type="PROSITE" id="PS50157"/>
    </source>
</evidence>
<keyword evidence="5" id="KW-1185">Reference proteome</keyword>
<feature type="compositionally biased region" description="Low complexity" evidence="2">
    <location>
        <begin position="310"/>
        <end position="322"/>
    </location>
</feature>
<dbReference type="GeneID" id="59326391"/>
<dbReference type="SMART" id="SM00355">
    <property type="entry name" value="ZnF_C2H2"/>
    <property type="match status" value="3"/>
</dbReference>
<accession>A0A7G3ZI59</accession>
<dbReference type="PROSITE" id="PS00028">
    <property type="entry name" value="ZINC_FINGER_C2H2_1"/>
    <property type="match status" value="1"/>
</dbReference>